<keyword evidence="2" id="KW-0274">FAD</keyword>
<accession>A0AA40CHY2</accession>
<keyword evidence="5" id="KW-1185">Reference proteome</keyword>
<sequence length="592" mass="66349">MIDTLIIGAGPSGLCAAKTFLQHDPEADIVIIDAGKTLGGVWSKERLYPTLKTNNLFSTIDFSDFPMDPSRFGINPGEHVTGEAMHAYIQAYADHFNLTHRVRFNKRVKDIRRQEPDDEGDRAWIVEVGDGETFQCRKLVVATGVLTNPHMPKIDGVEDFHVPFVHSADIGGRTEELINNPSIKTIGVIGGSKSAYDAVYLAASTGHNVEWIIRKSGRGPVWVMPPHTMMGPFKALREKLLTRRLVSFMSPWSFPDHSGLGWIRNFLHFSWLGKKITQKFWGKLQAGSLKDGRYRNDKDFAALEPEQNPFWYGTASGILNYGEDILKYVSDGQVKIHRADISHLTDHAIHIHSDGKPRSLPVDALVACTGYSAKPSLTFSPPALQSDLGVPSTSFTKSQSAFWSQLDDRADLIIGNKFPRLLLGPFHSPTSSVPKQFHLGASSDAETPYTPWRLYQGIAPPNLTAAGDHSLVFISMFSNVAATIRLEIQCLWALAYFNHGLPSVRRNREEGKVFLETALFQRYSQRRAPYGHGRSYPDLVVDQLPYWDLLLHDLGLETRRKGGWRELLEPYTQQDYAGLVDEWLAKKRLAQS</sequence>
<evidence type="ECO:0000256" key="2">
    <source>
        <dbReference type="ARBA" id="ARBA00022827"/>
    </source>
</evidence>
<reference evidence="4" key="1">
    <citation type="submission" date="2023-06" db="EMBL/GenBank/DDBJ databases">
        <title>Genome-scale phylogeny and comparative genomics of the fungal order Sordariales.</title>
        <authorList>
            <consortium name="Lawrence Berkeley National Laboratory"/>
            <person name="Hensen N."/>
            <person name="Bonometti L."/>
            <person name="Westerberg I."/>
            <person name="Brannstrom I.O."/>
            <person name="Guillou S."/>
            <person name="Cros-Aarteil S."/>
            <person name="Calhoun S."/>
            <person name="Haridas S."/>
            <person name="Kuo A."/>
            <person name="Mondo S."/>
            <person name="Pangilinan J."/>
            <person name="Riley R."/>
            <person name="Labutti K."/>
            <person name="Andreopoulos B."/>
            <person name="Lipzen A."/>
            <person name="Chen C."/>
            <person name="Yanf M."/>
            <person name="Daum C."/>
            <person name="Ng V."/>
            <person name="Clum A."/>
            <person name="Steindorff A."/>
            <person name="Ohm R."/>
            <person name="Martin F."/>
            <person name="Silar P."/>
            <person name="Natvig D."/>
            <person name="Lalanne C."/>
            <person name="Gautier V."/>
            <person name="Ament-Velasquez S.L."/>
            <person name="Kruys A."/>
            <person name="Hutchinson M.I."/>
            <person name="Powell A.J."/>
            <person name="Barry K."/>
            <person name="Miller A.N."/>
            <person name="Grigoriev I.V."/>
            <person name="Debuchy R."/>
            <person name="Gladieux P."/>
            <person name="Thoren M.H."/>
            <person name="Johannesson H."/>
        </authorList>
    </citation>
    <scope>NUCLEOTIDE SEQUENCE</scope>
    <source>
        <strain evidence="4">SMH2532-1</strain>
    </source>
</reference>
<protein>
    <submittedName>
        <fullName evidence="4">Cofactor FMO1 FAD enzyme</fullName>
    </submittedName>
</protein>
<comment type="caution">
    <text evidence="4">The sequence shown here is derived from an EMBL/GenBank/DDBJ whole genome shotgun (WGS) entry which is preliminary data.</text>
</comment>
<dbReference type="InterPro" id="IPR050346">
    <property type="entry name" value="FMO-like"/>
</dbReference>
<dbReference type="EMBL" id="JAULSV010000007">
    <property type="protein sequence ID" value="KAK0638945.1"/>
    <property type="molecule type" value="Genomic_DNA"/>
</dbReference>
<dbReference type="Gene3D" id="3.50.50.60">
    <property type="entry name" value="FAD/NAD(P)-binding domain"/>
    <property type="match status" value="1"/>
</dbReference>
<evidence type="ECO:0000256" key="3">
    <source>
        <dbReference type="ARBA" id="ARBA00023002"/>
    </source>
</evidence>
<dbReference type="InterPro" id="IPR036188">
    <property type="entry name" value="FAD/NAD-bd_sf"/>
</dbReference>
<dbReference type="SUPFAM" id="SSF51905">
    <property type="entry name" value="FAD/NAD(P)-binding domain"/>
    <property type="match status" value="1"/>
</dbReference>
<dbReference type="AlphaFoldDB" id="A0AA40CHY2"/>
<organism evidence="4 5">
    <name type="scientific">Cercophora newfieldiana</name>
    <dbReference type="NCBI Taxonomy" id="92897"/>
    <lineage>
        <taxon>Eukaryota</taxon>
        <taxon>Fungi</taxon>
        <taxon>Dikarya</taxon>
        <taxon>Ascomycota</taxon>
        <taxon>Pezizomycotina</taxon>
        <taxon>Sordariomycetes</taxon>
        <taxon>Sordariomycetidae</taxon>
        <taxon>Sordariales</taxon>
        <taxon>Lasiosphaeriaceae</taxon>
        <taxon>Cercophora</taxon>
    </lineage>
</organism>
<name>A0AA40CHY2_9PEZI</name>
<dbReference type="Pfam" id="PF13738">
    <property type="entry name" value="Pyr_redox_3"/>
    <property type="match status" value="1"/>
</dbReference>
<dbReference type="GO" id="GO:0016491">
    <property type="term" value="F:oxidoreductase activity"/>
    <property type="evidence" value="ECO:0007669"/>
    <property type="project" value="UniProtKB-KW"/>
</dbReference>
<dbReference type="Proteomes" id="UP001174936">
    <property type="component" value="Unassembled WGS sequence"/>
</dbReference>
<keyword evidence="3" id="KW-0560">Oxidoreductase</keyword>
<dbReference type="PANTHER" id="PTHR23023">
    <property type="entry name" value="DIMETHYLANILINE MONOOXYGENASE"/>
    <property type="match status" value="1"/>
</dbReference>
<evidence type="ECO:0000313" key="5">
    <source>
        <dbReference type="Proteomes" id="UP001174936"/>
    </source>
</evidence>
<proteinExistence type="predicted"/>
<evidence type="ECO:0000313" key="4">
    <source>
        <dbReference type="EMBL" id="KAK0638945.1"/>
    </source>
</evidence>
<evidence type="ECO:0000256" key="1">
    <source>
        <dbReference type="ARBA" id="ARBA00022630"/>
    </source>
</evidence>
<keyword evidence="1" id="KW-0285">Flavoprotein</keyword>
<gene>
    <name evidence="4" type="ORF">B0T16DRAFT_235020</name>
</gene>